<evidence type="ECO:0000313" key="7">
    <source>
        <dbReference type="Proteomes" id="UP001634007"/>
    </source>
</evidence>
<evidence type="ECO:0000256" key="4">
    <source>
        <dbReference type="ARBA" id="ARBA00023242"/>
    </source>
</evidence>
<organism evidence="6 7">
    <name type="scientific">Eucalyptus globulus</name>
    <name type="common">Tasmanian blue gum</name>
    <dbReference type="NCBI Taxonomy" id="34317"/>
    <lineage>
        <taxon>Eukaryota</taxon>
        <taxon>Viridiplantae</taxon>
        <taxon>Streptophyta</taxon>
        <taxon>Embryophyta</taxon>
        <taxon>Tracheophyta</taxon>
        <taxon>Spermatophyta</taxon>
        <taxon>Magnoliopsida</taxon>
        <taxon>eudicotyledons</taxon>
        <taxon>Gunneridae</taxon>
        <taxon>Pentapetalae</taxon>
        <taxon>rosids</taxon>
        <taxon>malvids</taxon>
        <taxon>Myrtales</taxon>
        <taxon>Myrtaceae</taxon>
        <taxon>Myrtoideae</taxon>
        <taxon>Eucalypteae</taxon>
        <taxon>Eucalyptus</taxon>
    </lineage>
</organism>
<reference evidence="6 7" key="1">
    <citation type="submission" date="2024-11" db="EMBL/GenBank/DDBJ databases">
        <title>Chromosome-level genome assembly of Eucalyptus globulus Labill. provides insights into its genome evolution.</title>
        <authorList>
            <person name="Li X."/>
        </authorList>
    </citation>
    <scope>NUCLEOTIDE SEQUENCE [LARGE SCALE GENOMIC DNA]</scope>
    <source>
        <strain evidence="6">CL2024</strain>
        <tissue evidence="6">Fresh tender leaves</tissue>
    </source>
</reference>
<dbReference type="InterPro" id="IPR003441">
    <property type="entry name" value="NAC-dom"/>
</dbReference>
<keyword evidence="3" id="KW-0804">Transcription</keyword>
<dbReference type="EMBL" id="JBJKBG010000005">
    <property type="protein sequence ID" value="KAL3738100.1"/>
    <property type="molecule type" value="Genomic_DNA"/>
</dbReference>
<evidence type="ECO:0000256" key="2">
    <source>
        <dbReference type="ARBA" id="ARBA00023125"/>
    </source>
</evidence>
<dbReference type="PANTHER" id="PTHR31719:SF164">
    <property type="entry name" value="NAC DOMAIN-CONTAINING PROTEIN"/>
    <property type="match status" value="1"/>
</dbReference>
<accession>A0ABD3KDX6</accession>
<comment type="caution">
    <text evidence="6">The sequence shown here is derived from an EMBL/GenBank/DDBJ whole genome shotgun (WGS) entry which is preliminary data.</text>
</comment>
<dbReference type="Pfam" id="PF02365">
    <property type="entry name" value="NAM"/>
    <property type="match status" value="1"/>
</dbReference>
<dbReference type="Proteomes" id="UP001634007">
    <property type="component" value="Unassembled WGS sequence"/>
</dbReference>
<gene>
    <name evidence="6" type="ORF">ACJRO7_019605</name>
</gene>
<dbReference type="GO" id="GO:0003677">
    <property type="term" value="F:DNA binding"/>
    <property type="evidence" value="ECO:0007669"/>
    <property type="project" value="UniProtKB-KW"/>
</dbReference>
<keyword evidence="4" id="KW-0539">Nucleus</keyword>
<evidence type="ECO:0000256" key="3">
    <source>
        <dbReference type="ARBA" id="ARBA00023163"/>
    </source>
</evidence>
<dbReference type="AlphaFoldDB" id="A0ABD3KDX6"/>
<keyword evidence="2" id="KW-0238">DNA-binding</keyword>
<feature type="domain" description="NAC" evidence="5">
    <location>
        <begin position="1"/>
        <end position="137"/>
    </location>
</feature>
<keyword evidence="1" id="KW-0805">Transcription regulation</keyword>
<dbReference type="PANTHER" id="PTHR31719">
    <property type="entry name" value="NAC TRANSCRIPTION FACTOR 56"/>
    <property type="match status" value="1"/>
</dbReference>
<dbReference type="Gene3D" id="2.170.150.80">
    <property type="entry name" value="NAC domain"/>
    <property type="match status" value="1"/>
</dbReference>
<evidence type="ECO:0000259" key="5">
    <source>
        <dbReference type="PROSITE" id="PS51005"/>
    </source>
</evidence>
<proteinExistence type="predicted"/>
<sequence length="285" mass="32469">MNSLVKFRPTDEHLLAHYLQQKATGVSLPPGLIEECNLYSQEPWRIFDTTLEQTFYVFTTLRKNKSRVLRTAGSGTWKEQHMMKIPDILGEWVAYKKSFKFQGGRGSSATSGRWIMYEFSMCDKRQCKYVLCKIKFYRNEKKSKDKEIVISANKPVQFEDENQRAKRMCLLNDSSDRTSVIYDFAMASSSTVDGAQPATSQAVSSSVAYAEQLQMSAGAAPTLHLDNDNPIFPGFSDDAIADLLAPMATVTVQGSNDDWIEGWMTTELDSVVHSLWMRMRWQSYR</sequence>
<dbReference type="SUPFAM" id="SSF101941">
    <property type="entry name" value="NAC domain"/>
    <property type="match status" value="1"/>
</dbReference>
<dbReference type="PROSITE" id="PS51005">
    <property type="entry name" value="NAC"/>
    <property type="match status" value="1"/>
</dbReference>
<evidence type="ECO:0000313" key="6">
    <source>
        <dbReference type="EMBL" id="KAL3738100.1"/>
    </source>
</evidence>
<protein>
    <recommendedName>
        <fullName evidence="5">NAC domain-containing protein</fullName>
    </recommendedName>
</protein>
<name>A0ABD3KDX6_EUCGL</name>
<dbReference type="InterPro" id="IPR036093">
    <property type="entry name" value="NAC_dom_sf"/>
</dbReference>
<evidence type="ECO:0000256" key="1">
    <source>
        <dbReference type="ARBA" id="ARBA00023015"/>
    </source>
</evidence>
<keyword evidence="7" id="KW-1185">Reference proteome</keyword>